<dbReference type="InterPro" id="IPR022742">
    <property type="entry name" value="Hydrolase_4"/>
</dbReference>
<dbReference type="Pfam" id="PF12146">
    <property type="entry name" value="Hydrolase_4"/>
    <property type="match status" value="1"/>
</dbReference>
<dbReference type="PANTHER" id="PTHR11614">
    <property type="entry name" value="PHOSPHOLIPASE-RELATED"/>
    <property type="match status" value="1"/>
</dbReference>
<name>A0A147K6F8_9BACI</name>
<gene>
    <name evidence="2" type="ORF">Q75_12010</name>
</gene>
<dbReference type="InterPro" id="IPR000073">
    <property type="entry name" value="AB_hydrolase_1"/>
</dbReference>
<protein>
    <submittedName>
        <fullName evidence="2">Phospholipase</fullName>
    </submittedName>
</protein>
<dbReference type="AlphaFoldDB" id="A0A147K6F8"/>
<dbReference type="InterPro" id="IPR051044">
    <property type="entry name" value="MAG_DAG_Lipase"/>
</dbReference>
<proteinExistence type="predicted"/>
<dbReference type="STRING" id="1150625.Q75_12010"/>
<evidence type="ECO:0000313" key="3">
    <source>
        <dbReference type="Proteomes" id="UP000074108"/>
    </source>
</evidence>
<dbReference type="PRINTS" id="PR00111">
    <property type="entry name" value="ABHYDROLASE"/>
</dbReference>
<evidence type="ECO:0000313" key="2">
    <source>
        <dbReference type="EMBL" id="KUP05457.1"/>
    </source>
</evidence>
<feature type="domain" description="Serine aminopeptidase S33" evidence="1">
    <location>
        <begin position="8"/>
        <end position="243"/>
    </location>
</feature>
<dbReference type="InterPro" id="IPR029058">
    <property type="entry name" value="AB_hydrolase_fold"/>
</dbReference>
<comment type="caution">
    <text evidence="2">The sequence shown here is derived from an EMBL/GenBank/DDBJ whole genome shotgun (WGS) entry which is preliminary data.</text>
</comment>
<dbReference type="PATRIC" id="fig|1150625.3.peg.2557"/>
<dbReference type="SUPFAM" id="SSF53474">
    <property type="entry name" value="alpha/beta-Hydrolases"/>
    <property type="match status" value="1"/>
</dbReference>
<accession>A0A147K6F8</accession>
<dbReference type="Proteomes" id="UP000074108">
    <property type="component" value="Unassembled WGS sequence"/>
</dbReference>
<sequence length="270" mass="30985">MFQSYTDSPKGVLVLIHGAMEYHGRYKWTIERFREEGYTVVAGDLPGHGTSSRRFRGHIDSFDEYLMEVEDWVGHALQYELPTFLFGHSMGGLVAVRYLQKEKKPIQGVILSSPGLGLLAGPPMSLNLLSYPLNLLSPKMKFKAKIMPGSITRDRDRQDSDLNDSLYLTKVSVRWYRELKSAVGKAFDEIIDFPDLPVLVLQGDDDKLVDKEKVYDWFQALSVSDKHYKSWKKCYHELLSEPEKEQVVTVVKHFLDCHCELFTIESNKMG</sequence>
<keyword evidence="3" id="KW-1185">Reference proteome</keyword>
<dbReference type="Gene3D" id="3.40.50.1820">
    <property type="entry name" value="alpha/beta hydrolase"/>
    <property type="match status" value="1"/>
</dbReference>
<evidence type="ECO:0000259" key="1">
    <source>
        <dbReference type="Pfam" id="PF12146"/>
    </source>
</evidence>
<reference evidence="2 3" key="1">
    <citation type="journal article" date="2016" name="Front. Microbiol.">
        <title>Microevolution Analysis of Bacillus coahuilensis Unveils Differences in Phosphorus Acquisition Strategies and Their Regulation.</title>
        <authorList>
            <person name="Gomez-Lunar Z."/>
            <person name="Hernandez-Gonzalez I."/>
            <person name="Rodriguez-Torres M.D."/>
            <person name="Souza V."/>
            <person name="Olmedo-Alvarez G."/>
        </authorList>
    </citation>
    <scope>NUCLEOTIDE SEQUENCE [LARGE SCALE GENOMIC DNA]</scope>
    <source>
        <strain evidence="3">p1.1.43</strain>
    </source>
</reference>
<dbReference type="EMBL" id="LDYG01000037">
    <property type="protein sequence ID" value="KUP05457.1"/>
    <property type="molecule type" value="Genomic_DNA"/>
</dbReference>
<organism evidence="2 3">
    <name type="scientific">Bacillus coahuilensis p1.1.43</name>
    <dbReference type="NCBI Taxonomy" id="1150625"/>
    <lineage>
        <taxon>Bacteria</taxon>
        <taxon>Bacillati</taxon>
        <taxon>Bacillota</taxon>
        <taxon>Bacilli</taxon>
        <taxon>Bacillales</taxon>
        <taxon>Bacillaceae</taxon>
        <taxon>Bacillus</taxon>
    </lineage>
</organism>